<proteinExistence type="predicted"/>
<evidence type="ECO:0000313" key="1">
    <source>
        <dbReference type="EMBL" id="MBO0651389.1"/>
    </source>
</evidence>
<dbReference type="AlphaFoldDB" id="A0A939JPD1"/>
<dbReference type="RefSeq" id="WP_086573954.1">
    <property type="nucleotide sequence ID" value="NZ_JAFMOF010000001.1"/>
</dbReference>
<keyword evidence="2" id="KW-1185">Reference proteome</keyword>
<sequence length="133" mass="14166">MGPAAALTGLLLAVTTTACGSLDERRDDARAAAVRFEQALRGGRTAVLCAVLAPGTREEVEQSAEEPCDRAVEGDRLPAGGTVRHMDVYGDQARAVLEHDTLFLAHFDAGWKVTAAGCEPRGEQPYQCEIKGR</sequence>
<evidence type="ECO:0000313" key="2">
    <source>
        <dbReference type="Proteomes" id="UP000664781"/>
    </source>
</evidence>
<organism evidence="1 2">
    <name type="scientific">Streptomyces triculaminicus</name>
    <dbReference type="NCBI Taxonomy" id="2816232"/>
    <lineage>
        <taxon>Bacteria</taxon>
        <taxon>Bacillati</taxon>
        <taxon>Actinomycetota</taxon>
        <taxon>Actinomycetes</taxon>
        <taxon>Kitasatosporales</taxon>
        <taxon>Streptomycetaceae</taxon>
        <taxon>Streptomyces</taxon>
    </lineage>
</organism>
<accession>A0A939JPD1</accession>
<dbReference type="EMBL" id="JAFMOF010000001">
    <property type="protein sequence ID" value="MBO0651389.1"/>
    <property type="molecule type" value="Genomic_DNA"/>
</dbReference>
<comment type="caution">
    <text evidence="1">The sequence shown here is derived from an EMBL/GenBank/DDBJ whole genome shotgun (WGS) entry which is preliminary data.</text>
</comment>
<name>A0A939JPD1_9ACTN</name>
<dbReference type="Proteomes" id="UP000664781">
    <property type="component" value="Unassembled WGS sequence"/>
</dbReference>
<reference evidence="1" key="1">
    <citation type="submission" date="2021-03" db="EMBL/GenBank/DDBJ databases">
        <title>Streptomyces strains.</title>
        <authorList>
            <person name="Lund M.B."/>
            <person name="Toerring T."/>
        </authorList>
    </citation>
    <scope>NUCLEOTIDE SEQUENCE</scope>
    <source>
        <strain evidence="1">JCM 4242</strain>
    </source>
</reference>
<protein>
    <submittedName>
        <fullName evidence="1">Uncharacterized protein</fullName>
    </submittedName>
</protein>
<gene>
    <name evidence="1" type="ORF">J1792_00785</name>
</gene>